<dbReference type="Proteomes" id="UP000216454">
    <property type="component" value="Unassembled WGS sequence"/>
</dbReference>
<dbReference type="InterPro" id="IPR050515">
    <property type="entry name" value="Beta-lactam/transpept"/>
</dbReference>
<protein>
    <submittedName>
        <fullName evidence="8">Cell division protein</fullName>
    </submittedName>
</protein>
<dbReference type="SUPFAM" id="SSF56601">
    <property type="entry name" value="beta-lactamase/transpeptidase-like"/>
    <property type="match status" value="1"/>
</dbReference>
<evidence type="ECO:0000256" key="2">
    <source>
        <dbReference type="ARBA" id="ARBA00007171"/>
    </source>
</evidence>
<name>A0A261F139_9BIFI</name>
<keyword evidence="5" id="KW-1133">Transmembrane helix</keyword>
<keyword evidence="8" id="KW-0132">Cell division</keyword>
<comment type="similarity">
    <text evidence="2">Belongs to the transpeptidase family.</text>
</comment>
<dbReference type="GO" id="GO:0071555">
    <property type="term" value="P:cell wall organization"/>
    <property type="evidence" value="ECO:0007669"/>
    <property type="project" value="TreeGrafter"/>
</dbReference>
<reference evidence="8 9" key="1">
    <citation type="journal article" date="2017" name="BMC Genomics">
        <title>Comparative genomic and phylogenomic analyses of the Bifidobacteriaceae family.</title>
        <authorList>
            <person name="Lugli G.A."/>
            <person name="Milani C."/>
            <person name="Turroni F."/>
            <person name="Duranti S."/>
            <person name="Mancabelli L."/>
            <person name="Mangifesta M."/>
            <person name="Ferrario C."/>
            <person name="Modesto M."/>
            <person name="Mattarelli P."/>
            <person name="Jiri K."/>
            <person name="van Sinderen D."/>
            <person name="Ventura M."/>
        </authorList>
    </citation>
    <scope>NUCLEOTIDE SEQUENCE [LARGE SCALE GENOMIC DNA]</scope>
    <source>
        <strain evidence="8 9">DSM 24744</strain>
    </source>
</reference>
<dbReference type="Pfam" id="PF00905">
    <property type="entry name" value="Transpeptidase"/>
    <property type="match status" value="1"/>
</dbReference>
<keyword evidence="3 5" id="KW-0472">Membrane</keyword>
<comment type="caution">
    <text evidence="8">The sequence shown here is derived from an EMBL/GenBank/DDBJ whole genome shotgun (WGS) entry which is preliminary data.</text>
</comment>
<dbReference type="InterPro" id="IPR036138">
    <property type="entry name" value="PBP_dimer_sf"/>
</dbReference>
<dbReference type="InterPro" id="IPR001460">
    <property type="entry name" value="PCN-bd_Tpept"/>
</dbReference>
<dbReference type="Gene3D" id="3.30.450.330">
    <property type="match status" value="1"/>
</dbReference>
<dbReference type="EMBL" id="MWWQ01000005">
    <property type="protein sequence ID" value="OZG52821.1"/>
    <property type="molecule type" value="Genomic_DNA"/>
</dbReference>
<dbReference type="Gene3D" id="3.90.1310.10">
    <property type="entry name" value="Penicillin-binding protein 2a (Domain 2)"/>
    <property type="match status" value="1"/>
</dbReference>
<dbReference type="GO" id="GO:0051301">
    <property type="term" value="P:cell division"/>
    <property type="evidence" value="ECO:0007669"/>
    <property type="project" value="UniProtKB-KW"/>
</dbReference>
<dbReference type="InterPro" id="IPR012338">
    <property type="entry name" value="Beta-lactam/transpept-like"/>
</dbReference>
<gene>
    <name evidence="8" type="ORF">PSSU_0439</name>
</gene>
<evidence type="ECO:0000259" key="7">
    <source>
        <dbReference type="Pfam" id="PF03717"/>
    </source>
</evidence>
<dbReference type="InterPro" id="IPR005311">
    <property type="entry name" value="PBP_dimer"/>
</dbReference>
<evidence type="ECO:0000259" key="6">
    <source>
        <dbReference type="Pfam" id="PF00905"/>
    </source>
</evidence>
<evidence type="ECO:0000256" key="5">
    <source>
        <dbReference type="SAM" id="Phobius"/>
    </source>
</evidence>
<feature type="compositionally biased region" description="Basic and acidic residues" evidence="4">
    <location>
        <begin position="1"/>
        <end position="17"/>
    </location>
</feature>
<dbReference type="SUPFAM" id="SSF56519">
    <property type="entry name" value="Penicillin binding protein dimerisation domain"/>
    <property type="match status" value="1"/>
</dbReference>
<feature type="domain" description="Penicillin-binding protein dimerisation" evidence="7">
    <location>
        <begin position="86"/>
        <end position="257"/>
    </location>
</feature>
<sequence>MTGSHDSHNPQDSQDSHGRRKATSRRSISGFLHLPWNSMLKRVVVVCVLIAIYATFCVVRLAGFQLGGASVAQQATASRTVTVVTHGTRGEIVDTNGQVLAQSVERYTMYADQNGAAAFKPVKCTGTNSSICQNMDSTSNPDATGVEAVAELLAPLLGVSEMELGGELAGTSSYVVLQKNVTPQLKQQVEALHLSTVIGFESTSQRQYPDGTLLGDVLGGVDDEGTGVAGIELMMNDALQGQDGSTTYQQALTGERIPGTQTDASQALNGGTVKLTIDSDVQWYVEQALKEGVTSQKAKWGVAVVQEVSTGKILAIADSQDITAGSDEAKTTASLAMTQTFEPGSTGKVITTAALYQEGLQEPTNQFTIPNTISVDGQTYKDAEAHSVWHLTSAGILCYSSNVGTIMESSGYSLEKRYEYLRKFGIGQDSGINFPGATSGLLSDYSQWDGRTQNVVLFGQGYAVTALQMTNVVATIANGGVRLGQSLIESATDANGTDVTPSVNETTRVVDESAAANTLNAMESVAEKDNKWDSIPGYRFASKSGTAQVAGDDGSLSSIVADYIIALPANDPKFVVSVFMKDPAGTEGAWTSGPVTAKIGQFLMQKYKVPQSPARTDAIPVKW</sequence>
<evidence type="ECO:0000313" key="8">
    <source>
        <dbReference type="EMBL" id="OZG52821.1"/>
    </source>
</evidence>
<keyword evidence="8" id="KW-0131">Cell cycle</keyword>
<dbReference type="Pfam" id="PF03717">
    <property type="entry name" value="PBP_dimer"/>
    <property type="match status" value="1"/>
</dbReference>
<feature type="region of interest" description="Disordered" evidence="4">
    <location>
        <begin position="1"/>
        <end position="24"/>
    </location>
</feature>
<feature type="domain" description="Penicillin-binding protein transpeptidase" evidence="6">
    <location>
        <begin position="301"/>
        <end position="599"/>
    </location>
</feature>
<dbReference type="Gene3D" id="3.40.710.10">
    <property type="entry name" value="DD-peptidase/beta-lactamase superfamily"/>
    <property type="match status" value="1"/>
</dbReference>
<keyword evidence="5" id="KW-0812">Transmembrane</keyword>
<dbReference type="GO" id="GO:0005886">
    <property type="term" value="C:plasma membrane"/>
    <property type="evidence" value="ECO:0007669"/>
    <property type="project" value="TreeGrafter"/>
</dbReference>
<keyword evidence="9" id="KW-1185">Reference proteome</keyword>
<evidence type="ECO:0000256" key="1">
    <source>
        <dbReference type="ARBA" id="ARBA00004370"/>
    </source>
</evidence>
<accession>A0A261F139</accession>
<dbReference type="AlphaFoldDB" id="A0A261F139"/>
<evidence type="ECO:0000256" key="3">
    <source>
        <dbReference type="ARBA" id="ARBA00023136"/>
    </source>
</evidence>
<evidence type="ECO:0000256" key="4">
    <source>
        <dbReference type="SAM" id="MobiDB-lite"/>
    </source>
</evidence>
<comment type="subcellular location">
    <subcellularLocation>
        <location evidence="1">Membrane</location>
    </subcellularLocation>
</comment>
<evidence type="ECO:0000313" key="9">
    <source>
        <dbReference type="Proteomes" id="UP000216454"/>
    </source>
</evidence>
<dbReference type="GO" id="GO:0008658">
    <property type="term" value="F:penicillin binding"/>
    <property type="evidence" value="ECO:0007669"/>
    <property type="project" value="InterPro"/>
</dbReference>
<proteinExistence type="inferred from homology"/>
<organism evidence="8 9">
    <name type="scientific">Pseudoscardovia suis</name>
    <dbReference type="NCBI Taxonomy" id="987063"/>
    <lineage>
        <taxon>Bacteria</taxon>
        <taxon>Bacillati</taxon>
        <taxon>Actinomycetota</taxon>
        <taxon>Actinomycetes</taxon>
        <taxon>Bifidobacteriales</taxon>
        <taxon>Bifidobacteriaceae</taxon>
        <taxon>Pseudoscardovia</taxon>
    </lineage>
</organism>
<feature type="transmembrane region" description="Helical" evidence="5">
    <location>
        <begin position="43"/>
        <end position="63"/>
    </location>
</feature>
<dbReference type="PANTHER" id="PTHR30627:SF1">
    <property type="entry name" value="PEPTIDOGLYCAN D,D-TRANSPEPTIDASE FTSI"/>
    <property type="match status" value="1"/>
</dbReference>
<dbReference type="PANTHER" id="PTHR30627">
    <property type="entry name" value="PEPTIDOGLYCAN D,D-TRANSPEPTIDASE"/>
    <property type="match status" value="1"/>
</dbReference>